<dbReference type="GO" id="GO:0003676">
    <property type="term" value="F:nucleic acid binding"/>
    <property type="evidence" value="ECO:0007669"/>
    <property type="project" value="InterPro"/>
</dbReference>
<dbReference type="PANTHER" id="PTHR13058:SF24">
    <property type="entry name" value="THREE PRIME REPAIR EXONUCLEASE 2"/>
    <property type="match status" value="1"/>
</dbReference>
<dbReference type="GO" id="GO:0046872">
    <property type="term" value="F:metal ion binding"/>
    <property type="evidence" value="ECO:0007669"/>
    <property type="project" value="UniProtKB-KW"/>
</dbReference>
<dbReference type="InterPro" id="IPR013520">
    <property type="entry name" value="Ribonucl_H"/>
</dbReference>
<keyword evidence="8" id="KW-0460">Magnesium</keyword>
<dbReference type="EC" id="3.1.11.2" evidence="3"/>
<dbReference type="GO" id="GO:0005737">
    <property type="term" value="C:cytoplasm"/>
    <property type="evidence" value="ECO:0007669"/>
    <property type="project" value="TreeGrafter"/>
</dbReference>
<keyword evidence="6" id="KW-0378">Hydrolase</keyword>
<evidence type="ECO:0000256" key="4">
    <source>
        <dbReference type="ARBA" id="ARBA00022722"/>
    </source>
</evidence>
<feature type="domain" description="Exonuclease" evidence="10">
    <location>
        <begin position="7"/>
        <end position="206"/>
    </location>
</feature>
<keyword evidence="4" id="KW-0540">Nuclease</keyword>
<dbReference type="FunCoup" id="A0A6P7X4N1">
    <property type="interactions" value="558"/>
</dbReference>
<dbReference type="GeneID" id="115462401"/>
<dbReference type="AlphaFoldDB" id="A0A6P7X4N1"/>
<gene>
    <name evidence="12" type="primary">LOC115462401</name>
</gene>
<dbReference type="SUPFAM" id="SSF53098">
    <property type="entry name" value="Ribonuclease H-like"/>
    <property type="match status" value="1"/>
</dbReference>
<dbReference type="OrthoDB" id="10250935at2759"/>
<dbReference type="InterPro" id="IPR012337">
    <property type="entry name" value="RNaseH-like_sf"/>
</dbReference>
<evidence type="ECO:0000256" key="2">
    <source>
        <dbReference type="ARBA" id="ARBA00001946"/>
    </source>
</evidence>
<evidence type="ECO:0000256" key="9">
    <source>
        <dbReference type="ARBA" id="ARBA00025769"/>
    </source>
</evidence>
<name>A0A6P7X4N1_9AMPH</name>
<keyword evidence="5" id="KW-0479">Metal-binding</keyword>
<dbReference type="SMART" id="SM00479">
    <property type="entry name" value="EXOIII"/>
    <property type="match status" value="1"/>
</dbReference>
<comment type="catalytic activity">
    <reaction evidence="1">
        <text>Exonucleolytic cleavage in the 3'- to 5'-direction to yield nucleoside 5'-phosphates.</text>
        <dbReference type="EC" id="3.1.11.2"/>
    </reaction>
</comment>
<evidence type="ECO:0000313" key="11">
    <source>
        <dbReference type="Proteomes" id="UP000515156"/>
    </source>
</evidence>
<keyword evidence="11" id="KW-1185">Reference proteome</keyword>
<keyword evidence="7" id="KW-0269">Exonuclease</keyword>
<evidence type="ECO:0000256" key="7">
    <source>
        <dbReference type="ARBA" id="ARBA00022839"/>
    </source>
</evidence>
<dbReference type="Proteomes" id="UP000515156">
    <property type="component" value="Chromosome 2"/>
</dbReference>
<evidence type="ECO:0000256" key="3">
    <source>
        <dbReference type="ARBA" id="ARBA00012115"/>
    </source>
</evidence>
<dbReference type="InterPro" id="IPR036397">
    <property type="entry name" value="RNaseH_sf"/>
</dbReference>
<evidence type="ECO:0000256" key="1">
    <source>
        <dbReference type="ARBA" id="ARBA00000493"/>
    </source>
</evidence>
<accession>A0A6P7X4N1</accession>
<evidence type="ECO:0000259" key="10">
    <source>
        <dbReference type="SMART" id="SM00479"/>
    </source>
</evidence>
<evidence type="ECO:0000256" key="6">
    <source>
        <dbReference type="ARBA" id="ARBA00022801"/>
    </source>
</evidence>
<dbReference type="RefSeq" id="XP_030048271.1">
    <property type="nucleotide sequence ID" value="XM_030192411.1"/>
</dbReference>
<dbReference type="GO" id="GO:0006308">
    <property type="term" value="P:DNA catabolic process"/>
    <property type="evidence" value="ECO:0007669"/>
    <property type="project" value="TreeGrafter"/>
</dbReference>
<proteinExistence type="inferred from homology"/>
<comment type="similarity">
    <text evidence="9">Belongs to the exonuclease superfamily. TREX family.</text>
</comment>
<dbReference type="KEGG" id="muo:115462401"/>
<comment type="cofactor">
    <cofactor evidence="2">
        <name>Mg(2+)</name>
        <dbReference type="ChEBI" id="CHEBI:18420"/>
    </cofactor>
</comment>
<dbReference type="Gene3D" id="3.30.420.10">
    <property type="entry name" value="Ribonuclease H-like superfamily/Ribonuclease H"/>
    <property type="match status" value="1"/>
</dbReference>
<dbReference type="GO" id="GO:0008311">
    <property type="term" value="F:double-stranded DNA 3'-5' DNA exonuclease activity"/>
    <property type="evidence" value="ECO:0007669"/>
    <property type="project" value="UniProtKB-EC"/>
</dbReference>
<dbReference type="PANTHER" id="PTHR13058">
    <property type="entry name" value="THREE PRIME REPAIR EXONUCLEASE 1, 2"/>
    <property type="match status" value="1"/>
</dbReference>
<dbReference type="InterPro" id="IPR040393">
    <property type="entry name" value="TREX1/2"/>
</dbReference>
<reference evidence="12" key="1">
    <citation type="submission" date="2025-08" db="UniProtKB">
        <authorList>
            <consortium name="RefSeq"/>
        </authorList>
    </citation>
    <scope>IDENTIFICATION</scope>
</reference>
<sequence>MAQTFQTYIFLDLESTGLAHDCPRITEICLVAVHLHSLQNPERDEAGDLLLPHVVDKVCLCVDPVIPLTSKAAHMTGLSNEKLSLNQKQSFSPELLGLLRDFLERQDQPICLVAHNGFSYDFPLLKTELQRVQGDFSGPLSCLDSCKVLRTIDPIPNSVRIWKGYYTLPEVYRRFFGKEPQRSHCAEGDVLTLLMIFLHKAQDFLRWVNIMSLSWAKIVPMYTP</sequence>
<protein>
    <recommendedName>
        <fullName evidence="3">exodeoxyribonuclease III</fullName>
        <ecNumber evidence="3">3.1.11.2</ecNumber>
    </recommendedName>
</protein>
<evidence type="ECO:0000256" key="5">
    <source>
        <dbReference type="ARBA" id="ARBA00022723"/>
    </source>
</evidence>
<evidence type="ECO:0000313" key="12">
    <source>
        <dbReference type="RefSeq" id="XP_030048271.1"/>
    </source>
</evidence>
<dbReference type="InParanoid" id="A0A6P7X4N1"/>
<dbReference type="Pfam" id="PF00929">
    <property type="entry name" value="RNase_T"/>
    <property type="match status" value="1"/>
</dbReference>
<evidence type="ECO:0000256" key="8">
    <source>
        <dbReference type="ARBA" id="ARBA00022842"/>
    </source>
</evidence>
<organism evidence="11 12">
    <name type="scientific">Microcaecilia unicolor</name>
    <dbReference type="NCBI Taxonomy" id="1415580"/>
    <lineage>
        <taxon>Eukaryota</taxon>
        <taxon>Metazoa</taxon>
        <taxon>Chordata</taxon>
        <taxon>Craniata</taxon>
        <taxon>Vertebrata</taxon>
        <taxon>Euteleostomi</taxon>
        <taxon>Amphibia</taxon>
        <taxon>Gymnophiona</taxon>
        <taxon>Siphonopidae</taxon>
        <taxon>Microcaecilia</taxon>
    </lineage>
</organism>